<evidence type="ECO:0000313" key="1">
    <source>
        <dbReference type="EMBL" id="WWX26066.1"/>
    </source>
</evidence>
<reference evidence="1 2" key="1">
    <citation type="submission" date="2024-03" db="EMBL/GenBank/DDBJ databases">
        <title>A Dehalogenimonas Isolated from Estuarine Sediments Dihaloeliminates Chlorinated Alkanes.</title>
        <authorList>
            <person name="Yang Y."/>
            <person name="Wang H."/>
        </authorList>
    </citation>
    <scope>NUCLEOTIDE SEQUENCE [LARGE SCALE GENOMIC DNA]</scope>
    <source>
        <strain evidence="1 2">W</strain>
    </source>
</reference>
<name>A0ABZ2J590_9CHLR</name>
<dbReference type="Proteomes" id="UP001375370">
    <property type="component" value="Chromosome"/>
</dbReference>
<dbReference type="Gene3D" id="1.25.10.10">
    <property type="entry name" value="Leucine-rich Repeat Variant"/>
    <property type="match status" value="1"/>
</dbReference>
<accession>A0ABZ2J590</accession>
<dbReference type="SUPFAM" id="SSF48371">
    <property type="entry name" value="ARM repeat"/>
    <property type="match status" value="1"/>
</dbReference>
<dbReference type="InterPro" id="IPR016024">
    <property type="entry name" value="ARM-type_fold"/>
</dbReference>
<dbReference type="RefSeq" id="WP_338738860.1">
    <property type="nucleotide sequence ID" value="NZ_CP146612.1"/>
</dbReference>
<dbReference type="InterPro" id="IPR011989">
    <property type="entry name" value="ARM-like"/>
</dbReference>
<keyword evidence="2" id="KW-1185">Reference proteome</keyword>
<dbReference type="EMBL" id="CP146612">
    <property type="protein sequence ID" value="WWX26066.1"/>
    <property type="molecule type" value="Genomic_DNA"/>
</dbReference>
<organism evidence="1 2">
    <name type="scientific">Candidatus Dehalogenimonas loeffleri</name>
    <dbReference type="NCBI Taxonomy" id="3127115"/>
    <lineage>
        <taxon>Bacteria</taxon>
        <taxon>Bacillati</taxon>
        <taxon>Chloroflexota</taxon>
        <taxon>Dehalococcoidia</taxon>
        <taxon>Dehalococcoidales</taxon>
        <taxon>Dehalococcoidaceae</taxon>
        <taxon>Dehalogenimonas</taxon>
    </lineage>
</organism>
<evidence type="ECO:0008006" key="3">
    <source>
        <dbReference type="Google" id="ProtNLM"/>
    </source>
</evidence>
<proteinExistence type="predicted"/>
<protein>
    <recommendedName>
        <fullName evidence="3">HEAT repeat domain-containing protein</fullName>
    </recommendedName>
</protein>
<gene>
    <name evidence="1" type="ORF">V8247_03625</name>
</gene>
<evidence type="ECO:0000313" key="2">
    <source>
        <dbReference type="Proteomes" id="UP001375370"/>
    </source>
</evidence>
<sequence length="207" mass="22968">MKPTELEVISLAREAVTSDATLKELWQGLKAKDLAERQRCFLALQTLAEAYPERMHVHYWADTAAMLDSRSIDDKYIAVALLAGMAAAKGDTLFEPLLDKYFGLLDDNSLIIPKHVAMQSGRVLKAKPSCGRRIIGYLLNIEQTHHTPSRKALIAACALEALDRCFELIEDQGAVIEFAKVYAEAPSPRARKAAREFLKKRGQTPGS</sequence>